<accession>A0AA49JV47</accession>
<dbReference type="InterPro" id="IPR048020">
    <property type="entry name" value="Transpos_IS3"/>
</dbReference>
<dbReference type="GO" id="GO:0004803">
    <property type="term" value="F:transposase activity"/>
    <property type="evidence" value="ECO:0007669"/>
    <property type="project" value="InterPro"/>
</dbReference>
<dbReference type="InterPro" id="IPR001584">
    <property type="entry name" value="Integrase_cat-core"/>
</dbReference>
<keyword evidence="5" id="KW-1185">Reference proteome</keyword>
<evidence type="ECO:0000313" key="4">
    <source>
        <dbReference type="EMBL" id="WKW15380.1"/>
    </source>
</evidence>
<dbReference type="RefSeq" id="WP_367885351.1">
    <property type="nucleotide sequence ID" value="NZ_CP130612.1"/>
</dbReference>
<evidence type="ECO:0000259" key="2">
    <source>
        <dbReference type="PROSITE" id="PS50994"/>
    </source>
</evidence>
<dbReference type="GO" id="GO:0003677">
    <property type="term" value="F:DNA binding"/>
    <property type="evidence" value="ECO:0007669"/>
    <property type="project" value="InterPro"/>
</dbReference>
<name>A0AA49K0S3_9BACT</name>
<dbReference type="Pfam" id="PF01527">
    <property type="entry name" value="HTH_Tnp_1"/>
    <property type="match status" value="1"/>
</dbReference>
<reference evidence="4" key="1">
    <citation type="submission" date="2023-07" db="EMBL/GenBank/DDBJ databases">
        <authorList>
            <person name="Haufschild T."/>
            <person name="Kallscheuer N."/>
            <person name="Hammer J."/>
            <person name="Kohn T."/>
            <person name="Kabuu M."/>
            <person name="Jogler M."/>
            <person name="Wohfarth N."/>
            <person name="Heuer A."/>
            <person name="Rohde M."/>
            <person name="van Teeseling M.C.F."/>
            <person name="Jogler C."/>
        </authorList>
    </citation>
    <scope>NUCLEOTIDE SEQUENCE</scope>
    <source>
        <strain evidence="3">Strain 138</strain>
        <strain evidence="4">Strain 318</strain>
    </source>
</reference>
<dbReference type="GO" id="GO:0015074">
    <property type="term" value="P:DNA integration"/>
    <property type="evidence" value="ECO:0007669"/>
    <property type="project" value="InterPro"/>
</dbReference>
<organism evidence="4 5">
    <name type="scientific">Pseudogemmatithrix spongiicola</name>
    <dbReference type="NCBI Taxonomy" id="3062599"/>
    <lineage>
        <taxon>Bacteria</taxon>
        <taxon>Pseudomonadati</taxon>
        <taxon>Gemmatimonadota</taxon>
        <taxon>Gemmatimonadia</taxon>
        <taxon>Gemmatimonadales</taxon>
        <taxon>Gemmatimonadaceae</taxon>
        <taxon>Pseudogemmatithrix</taxon>
    </lineage>
</organism>
<dbReference type="InterPro" id="IPR012337">
    <property type="entry name" value="RNaseH-like_sf"/>
</dbReference>
<dbReference type="InterPro" id="IPR002514">
    <property type="entry name" value="Transposase_8"/>
</dbReference>
<dbReference type="NCBIfam" id="NF033516">
    <property type="entry name" value="transpos_IS3"/>
    <property type="match status" value="1"/>
</dbReference>
<dbReference type="EMBL" id="CP130613">
    <property type="protein sequence ID" value="WKW15380.1"/>
    <property type="molecule type" value="Genomic_DNA"/>
</dbReference>
<proteinExistence type="predicted"/>
<dbReference type="SUPFAM" id="SSF46689">
    <property type="entry name" value="Homeodomain-like"/>
    <property type="match status" value="1"/>
</dbReference>
<dbReference type="GO" id="GO:0006313">
    <property type="term" value="P:DNA transposition"/>
    <property type="evidence" value="ECO:0007669"/>
    <property type="project" value="InterPro"/>
</dbReference>
<dbReference type="EMBL" id="CP130612">
    <property type="protein sequence ID" value="WKW12473.1"/>
    <property type="molecule type" value="Genomic_DNA"/>
</dbReference>
<dbReference type="Pfam" id="PF13683">
    <property type="entry name" value="rve_3"/>
    <property type="match status" value="1"/>
</dbReference>
<gene>
    <name evidence="3" type="ORF">Strain138_001766</name>
    <name evidence="4" type="ORF">Strain318_001765</name>
</gene>
<evidence type="ECO:0000313" key="5">
    <source>
        <dbReference type="Proteomes" id="UP001229955"/>
    </source>
</evidence>
<dbReference type="SUPFAM" id="SSF53098">
    <property type="entry name" value="Ribonuclease H-like"/>
    <property type="match status" value="1"/>
</dbReference>
<evidence type="ECO:0000313" key="3">
    <source>
        <dbReference type="EMBL" id="WKW12473.1"/>
    </source>
</evidence>
<dbReference type="KEGG" id="pspc:Strain318_001765"/>
<evidence type="ECO:0000256" key="1">
    <source>
        <dbReference type="SAM" id="MobiDB-lite"/>
    </source>
</evidence>
<protein>
    <submittedName>
        <fullName evidence="4">IS3 family transposase</fullName>
    </submittedName>
</protein>
<feature type="region of interest" description="Disordered" evidence="1">
    <location>
        <begin position="351"/>
        <end position="373"/>
    </location>
</feature>
<dbReference type="InterPro" id="IPR009057">
    <property type="entry name" value="Homeodomain-like_sf"/>
</dbReference>
<dbReference type="Gene3D" id="3.30.420.10">
    <property type="entry name" value="Ribonuclease H-like superfamily/Ribonuclease H"/>
    <property type="match status" value="1"/>
</dbReference>
<feature type="domain" description="Integrase catalytic" evidence="2">
    <location>
        <begin position="194"/>
        <end position="361"/>
    </location>
</feature>
<dbReference type="InterPro" id="IPR036397">
    <property type="entry name" value="RNaseH_sf"/>
</dbReference>
<dbReference type="PANTHER" id="PTHR47515">
    <property type="entry name" value="LOW CALCIUM RESPONSE LOCUS PROTEIN T"/>
    <property type="match status" value="1"/>
</dbReference>
<accession>A0AA49K0S3</accession>
<dbReference type="Proteomes" id="UP001229955">
    <property type="component" value="Chromosome"/>
</dbReference>
<dbReference type="AlphaFoldDB" id="A0AA49K0S3"/>
<dbReference type="PROSITE" id="PS50994">
    <property type="entry name" value="INTEGRASE"/>
    <property type="match status" value="1"/>
</dbReference>
<feature type="compositionally biased region" description="Polar residues" evidence="1">
    <location>
        <begin position="362"/>
        <end position="373"/>
    </location>
</feature>
<dbReference type="PANTHER" id="PTHR47515:SF2">
    <property type="entry name" value="INTEGRASE CORE DOMAIN PROTEIN"/>
    <property type="match status" value="1"/>
</dbReference>
<sequence>MRRSKFTESQIVAALQEVEGGMPIAEVIRKHGISRATFFTWKSKYGGATVAELKRLRELEAENVKLKRMYAELALENAAIKDVLSRKPVAPPAKRQVIAILVEEHGLSVRHACQVASLSRAAYYRPPPDRLDRDAAVIAALTALVTETPQWGFWMCFDALRLAGHRWNWKRVYRVYCALKLNLKRRSKRRIPPRERQPLDAPAVLNGMWAVDFMSDMLYSGTRFRTLNVLDEGNREALAVEVALSLPAARVTQVLDQLVALHGAPSALRCDNGPDFVSVELSTWCRRHGVRLLHIQPGKPNQNAYIERFNGSYRKEVLDAYLFGSLDDVRAETERWLTIYNTRRPHDSLGRVPPLTFLPRSTAPSQSSFERSA</sequence>